<evidence type="ECO:0000313" key="4">
    <source>
        <dbReference type="EMBL" id="KPL72305.1"/>
    </source>
</evidence>
<feature type="compositionally biased region" description="Gly residues" evidence="1">
    <location>
        <begin position="333"/>
        <end position="342"/>
    </location>
</feature>
<dbReference type="RefSeq" id="WP_061913396.1">
    <property type="nucleotide sequence ID" value="NZ_DF967971.1"/>
</dbReference>
<feature type="transmembrane region" description="Helical" evidence="2">
    <location>
        <begin position="79"/>
        <end position="100"/>
    </location>
</feature>
<feature type="compositionally biased region" description="Gly residues" evidence="1">
    <location>
        <begin position="289"/>
        <end position="298"/>
    </location>
</feature>
<feature type="compositionally biased region" description="Gly residues" evidence="1">
    <location>
        <begin position="355"/>
        <end position="364"/>
    </location>
</feature>
<keyword evidence="2" id="KW-0472">Membrane</keyword>
<evidence type="ECO:0000313" key="5">
    <source>
        <dbReference type="Proteomes" id="UP000050514"/>
    </source>
</evidence>
<dbReference type="AlphaFoldDB" id="A0A0P6WZP6"/>
<evidence type="ECO:0000256" key="1">
    <source>
        <dbReference type="SAM" id="MobiDB-lite"/>
    </source>
</evidence>
<feature type="compositionally biased region" description="Gly residues" evidence="1">
    <location>
        <begin position="267"/>
        <end position="276"/>
    </location>
</feature>
<keyword evidence="2" id="KW-1133">Transmembrane helix</keyword>
<dbReference type="OrthoDB" id="3402808at2"/>
<gene>
    <name evidence="4" type="ORF">AC812_15825</name>
</gene>
<dbReference type="Pfam" id="PF18915">
    <property type="entry name" value="DUF5667"/>
    <property type="match status" value="1"/>
</dbReference>
<proteinExistence type="predicted"/>
<name>A0A0P6WZP6_9CHLR</name>
<organism evidence="4 5">
    <name type="scientific">Bellilinea caldifistulae</name>
    <dbReference type="NCBI Taxonomy" id="360411"/>
    <lineage>
        <taxon>Bacteria</taxon>
        <taxon>Bacillati</taxon>
        <taxon>Chloroflexota</taxon>
        <taxon>Anaerolineae</taxon>
        <taxon>Anaerolineales</taxon>
        <taxon>Anaerolineaceae</taxon>
        <taxon>Bellilinea</taxon>
    </lineage>
</organism>
<dbReference type="Proteomes" id="UP000050514">
    <property type="component" value="Unassembled WGS sequence"/>
</dbReference>
<feature type="compositionally biased region" description="Low complexity" evidence="1">
    <location>
        <begin position="299"/>
        <end position="310"/>
    </location>
</feature>
<reference evidence="4 5" key="1">
    <citation type="submission" date="2015-07" db="EMBL/GenBank/DDBJ databases">
        <title>Draft genome of Bellilinea caldifistulae DSM 17877.</title>
        <authorList>
            <person name="Hemp J."/>
            <person name="Ward L.M."/>
            <person name="Pace L.A."/>
            <person name="Fischer W.W."/>
        </authorList>
    </citation>
    <scope>NUCLEOTIDE SEQUENCE [LARGE SCALE GENOMIC DNA]</scope>
    <source>
        <strain evidence="4 5">GOMI-1</strain>
    </source>
</reference>
<feature type="domain" description="DUF5667" evidence="3">
    <location>
        <begin position="103"/>
        <end position="194"/>
    </location>
</feature>
<evidence type="ECO:0000256" key="2">
    <source>
        <dbReference type="SAM" id="Phobius"/>
    </source>
</evidence>
<comment type="caution">
    <text evidence="4">The sequence shown here is derived from an EMBL/GenBank/DDBJ whole genome shotgun (WGS) entry which is preliminary data.</text>
</comment>
<keyword evidence="5" id="KW-1185">Reference proteome</keyword>
<accession>A0A0P6WZP6</accession>
<feature type="compositionally biased region" description="Low complexity" evidence="1">
    <location>
        <begin position="277"/>
        <end position="288"/>
    </location>
</feature>
<feature type="region of interest" description="Disordered" evidence="1">
    <location>
        <begin position="234"/>
        <end position="396"/>
    </location>
</feature>
<sequence length="396" mass="42644">MAKSDEMNEKWRERLDILKDVPPRDAQRAAESRAVYLERARQLAETVSGSPKRRPLTKGMWIPLIFWKRKERSLMVNPILALVLVLSLVFGGGGATVAAAQSSLPDQPLYGLKLWSEDARLSFTNQPENGWQVALQFAERRIAEIRAMIEAGKQPDEALQTRYEAQLEQALRYAQNLPDEQALRALEQIRQRLRLQEEQMSQLPANQAVVVQTRKMIQQRLEWVENGLQEPQQFRQRMQQRQLPNEVPPAQPGGGKPWTDETPTPGSGYGPGGAGTGNPWTDETPTPGSGYGPGGEGTGNPWTDETPTPGSGYGPGGEGSGNPWTDETPTPGSGYGPGGEGSGNPWTDETPTPGSGYGPGGEGSGNPWTDETPTPGSGYGQPGGPGDTGGGGGKKP</sequence>
<dbReference type="EMBL" id="LGHJ01000024">
    <property type="protein sequence ID" value="KPL72305.1"/>
    <property type="molecule type" value="Genomic_DNA"/>
</dbReference>
<feature type="compositionally biased region" description="Gly residues" evidence="1">
    <location>
        <begin position="377"/>
        <end position="396"/>
    </location>
</feature>
<keyword evidence="2" id="KW-0812">Transmembrane</keyword>
<dbReference type="InterPro" id="IPR043725">
    <property type="entry name" value="DUF5667"/>
</dbReference>
<evidence type="ECO:0000259" key="3">
    <source>
        <dbReference type="Pfam" id="PF18915"/>
    </source>
</evidence>
<protein>
    <recommendedName>
        <fullName evidence="3">DUF5667 domain-containing protein</fullName>
    </recommendedName>
</protein>
<feature type="compositionally biased region" description="Gly residues" evidence="1">
    <location>
        <begin position="311"/>
        <end position="320"/>
    </location>
</feature>